<evidence type="ECO:0000313" key="1">
    <source>
        <dbReference type="EMBL" id="MFC0672570.1"/>
    </source>
</evidence>
<proteinExistence type="predicted"/>
<accession>A0ABV6R6H1</accession>
<evidence type="ECO:0000313" key="2">
    <source>
        <dbReference type="Proteomes" id="UP001589793"/>
    </source>
</evidence>
<keyword evidence="2" id="KW-1185">Reference proteome</keyword>
<gene>
    <name evidence="1" type="ORF">ACFFF6_01225</name>
</gene>
<sequence>MTSDGAVQDASVQIIFPDDPHEMSWLRPDHPYAQVRLPAPVHAESRPPLLHAEVMTQQVGDETRTRCTIANPTDRPVMVPTGELAITLPLRDLYDDPALCLTSRCHVHLSTAGTSSYVLARRMGGDGPHLGLVLTEGELAAYSIERDTARSSNDRGLFLLHPGPLELAPGQAVHIGWSIFPCGGPEDFFSQALDRAPFVHTRWDRHVLFPGEEAHLEVETSAPGSISIEGARILGEAEPLSPGRRRIRAVLAADAPGERTVTVRVGAHTARTRLLVKEPLAVLLERRTAFLVEHQQYDGPWEPLRGALLAYDTEDRRIFYDRAGDFNGGRERVGMGILLAEQLRALRDGIVEVRDADLPRRLRGALDRYAAYVRRELVDVVQGHVFDDAGQDRPGTRLYNAPWFARFFLSLWELDHDAADVELAARIIERFYADGGGEFYPIQLPVLELVAALDAAGLPQDRDRLRNLFLAHARRLAERGTGYPAIEVVFEQSIVAPAADILLQAHLLSGDPILLAAARAHLHVLDQFQGVQSDHHLHEVAIRHWDGYWFGKRKLYGDTLPHYWSGLTGNVLALAVRADGDEALERRADAALRAVLPLIHDDGTATAAHLFPMFCNGERAALDDPLANDQDWALVFALRRLRERPGFGG</sequence>
<protein>
    <submittedName>
        <fullName evidence="1">Uncharacterized protein</fullName>
    </submittedName>
</protein>
<comment type="caution">
    <text evidence="1">The sequence shown here is derived from an EMBL/GenBank/DDBJ whole genome shotgun (WGS) entry which is preliminary data.</text>
</comment>
<dbReference type="RefSeq" id="WP_376977453.1">
    <property type="nucleotide sequence ID" value="NZ_JBHLSV010000001.1"/>
</dbReference>
<name>A0ABV6R6H1_9MICO</name>
<reference evidence="1 2" key="1">
    <citation type="submission" date="2024-09" db="EMBL/GenBank/DDBJ databases">
        <authorList>
            <person name="Sun Q."/>
            <person name="Mori K."/>
        </authorList>
    </citation>
    <scope>NUCLEOTIDE SEQUENCE [LARGE SCALE GENOMIC DNA]</scope>
    <source>
        <strain evidence="1 2">CICC 10874</strain>
    </source>
</reference>
<organism evidence="1 2">
    <name type="scientific">Brachybacterium hainanense</name>
    <dbReference type="NCBI Taxonomy" id="1541174"/>
    <lineage>
        <taxon>Bacteria</taxon>
        <taxon>Bacillati</taxon>
        <taxon>Actinomycetota</taxon>
        <taxon>Actinomycetes</taxon>
        <taxon>Micrococcales</taxon>
        <taxon>Dermabacteraceae</taxon>
        <taxon>Brachybacterium</taxon>
    </lineage>
</organism>
<dbReference type="Proteomes" id="UP001589793">
    <property type="component" value="Unassembled WGS sequence"/>
</dbReference>
<dbReference type="EMBL" id="JBHLSV010000001">
    <property type="protein sequence ID" value="MFC0672570.1"/>
    <property type="molecule type" value="Genomic_DNA"/>
</dbReference>